<proteinExistence type="inferred from homology"/>
<dbReference type="InterPro" id="IPR045328">
    <property type="entry name" value="Kre9/Knh1"/>
</dbReference>
<dbReference type="GO" id="GO:0005576">
    <property type="term" value="C:extracellular region"/>
    <property type="evidence" value="ECO:0007669"/>
    <property type="project" value="TreeGrafter"/>
</dbReference>
<feature type="region of interest" description="Disordered" evidence="4">
    <location>
        <begin position="229"/>
        <end position="254"/>
    </location>
</feature>
<dbReference type="AlphaFoldDB" id="G3B232"/>
<dbReference type="eggNOG" id="ENOG502S28F">
    <property type="taxonomic scope" value="Eukaryota"/>
</dbReference>
<dbReference type="OrthoDB" id="2432613at2759"/>
<keyword evidence="8" id="KW-1185">Reference proteome</keyword>
<evidence type="ECO:0000313" key="7">
    <source>
        <dbReference type="EMBL" id="EGV64596.1"/>
    </source>
</evidence>
<evidence type="ECO:0000259" key="5">
    <source>
        <dbReference type="Pfam" id="PF05390"/>
    </source>
</evidence>
<feature type="domain" description="Yeast cell wall synthesis Kre9/Knh1 C-terminal" evidence="5">
    <location>
        <begin position="149"/>
        <end position="245"/>
    </location>
</feature>
<evidence type="ECO:0000313" key="8">
    <source>
        <dbReference type="Proteomes" id="UP000000707"/>
    </source>
</evidence>
<dbReference type="Pfam" id="PF10342">
    <property type="entry name" value="Kre9_KNH"/>
    <property type="match status" value="1"/>
</dbReference>
<dbReference type="STRING" id="590646.G3B232"/>
<comment type="function">
    <text evidence="1">Involved in cell wall beta(1-&gt;6) glucan synthesis.</text>
</comment>
<evidence type="ECO:0000256" key="2">
    <source>
        <dbReference type="ARBA" id="ARBA00006816"/>
    </source>
</evidence>
<evidence type="ECO:0000256" key="4">
    <source>
        <dbReference type="SAM" id="MobiDB-lite"/>
    </source>
</evidence>
<evidence type="ECO:0000256" key="1">
    <source>
        <dbReference type="ARBA" id="ARBA00004010"/>
    </source>
</evidence>
<dbReference type="PANTHER" id="PTHR28154">
    <property type="entry name" value="CELL WALL SYNTHESIS PROTEIN KNH1-RELATED"/>
    <property type="match status" value="1"/>
</dbReference>
<evidence type="ECO:0000256" key="3">
    <source>
        <dbReference type="ARBA" id="ARBA00022729"/>
    </source>
</evidence>
<dbReference type="HOGENOM" id="CLU_063732_1_0_1"/>
<gene>
    <name evidence="7" type="ORF">CANTEDRAFT_113367</name>
</gene>
<dbReference type="InterPro" id="IPR018466">
    <property type="entry name" value="Kre9/Knh1-like_N"/>
</dbReference>
<comment type="similarity">
    <text evidence="2">Belongs to the KRE9/KNH1 family.</text>
</comment>
<feature type="domain" description="Yeast cell wall synthesis Kre9/Knh1-like N-terminal" evidence="6">
    <location>
        <begin position="8"/>
        <end position="116"/>
    </location>
</feature>
<dbReference type="Pfam" id="PF05390">
    <property type="entry name" value="Kre9_KNH1_C"/>
    <property type="match status" value="1"/>
</dbReference>
<dbReference type="EMBL" id="GL996515">
    <property type="protein sequence ID" value="EGV64596.1"/>
    <property type="molecule type" value="Genomic_DNA"/>
</dbReference>
<dbReference type="InterPro" id="IPR008659">
    <property type="entry name" value="Kre9/Knh1_C"/>
</dbReference>
<dbReference type="KEGG" id="cten:18246918"/>
<evidence type="ECO:0000259" key="6">
    <source>
        <dbReference type="Pfam" id="PF10342"/>
    </source>
</evidence>
<dbReference type="PANTHER" id="PTHR28154:SF1">
    <property type="entry name" value="CELL WALL SYNTHESIS PROTEIN KNH1-RELATED"/>
    <property type="match status" value="1"/>
</dbReference>
<dbReference type="GO" id="GO:0031505">
    <property type="term" value="P:fungal-type cell wall organization"/>
    <property type="evidence" value="ECO:0007669"/>
    <property type="project" value="TreeGrafter"/>
</dbReference>
<sequence length="254" mass="28146">MADVSLTSPDTSKTFTASGSSVKVPIAWKDDGSDDEWSLSKADKYSILLCTGSGSYPIECFDYLVKYKDYTTGNDDFSETLSIDVDACDDGYYFFQVYIEFSSSKFTTHYSNRFELKDMTGSTKELTVQNTFDDGSPPDQTVGADTSINSKSFSITYTLQSGKTKYAPMQLQPHTTLRGSTWSRMFPTSSVSYFPSLHGSPNCLTTVTPGWSYTPKSLHNWAAVAPTPSVKYDPSERVTPASLSTASKRKRWLD</sequence>
<protein>
    <submittedName>
        <fullName evidence="7">Cell wall synthesis KRE9KNH1</fullName>
    </submittedName>
</protein>
<dbReference type="GO" id="GO:0006078">
    <property type="term" value="P:(1-&gt;6)-beta-D-glucan biosynthetic process"/>
    <property type="evidence" value="ECO:0007669"/>
    <property type="project" value="InterPro"/>
</dbReference>
<dbReference type="GeneID" id="18246918"/>
<reference evidence="7 8" key="1">
    <citation type="journal article" date="2011" name="Proc. Natl. Acad. Sci. U.S.A.">
        <title>Comparative genomics of xylose-fermenting fungi for enhanced biofuel production.</title>
        <authorList>
            <person name="Wohlbach D.J."/>
            <person name="Kuo A."/>
            <person name="Sato T.K."/>
            <person name="Potts K.M."/>
            <person name="Salamov A.A."/>
            <person name="LaButti K.M."/>
            <person name="Sun H."/>
            <person name="Clum A."/>
            <person name="Pangilinan J.L."/>
            <person name="Lindquist E.A."/>
            <person name="Lucas S."/>
            <person name="Lapidus A."/>
            <person name="Jin M."/>
            <person name="Gunawan C."/>
            <person name="Balan V."/>
            <person name="Dale B.E."/>
            <person name="Jeffries T.W."/>
            <person name="Zinkel R."/>
            <person name="Barry K.W."/>
            <person name="Grigoriev I.V."/>
            <person name="Gasch A.P."/>
        </authorList>
    </citation>
    <scope>NUCLEOTIDE SEQUENCE [LARGE SCALE GENOMIC DNA]</scope>
    <source>
        <strain evidence="8">ATCC 10573 / BCRC 21748 / CBS 615 / JCM 9827 / NBRC 10315 / NRRL Y-1498 / VKM Y-70</strain>
    </source>
</reference>
<name>G3B232_CANTC</name>
<dbReference type="GO" id="GO:0042546">
    <property type="term" value="P:cell wall biogenesis"/>
    <property type="evidence" value="ECO:0007669"/>
    <property type="project" value="InterPro"/>
</dbReference>
<keyword evidence="3" id="KW-0732">Signal</keyword>
<accession>G3B232</accession>
<dbReference type="Proteomes" id="UP000000707">
    <property type="component" value="Unassembled WGS sequence"/>
</dbReference>
<organism evidence="8">
    <name type="scientific">Candida tenuis (strain ATCC 10573 / BCRC 21748 / CBS 615 / JCM 9827 / NBRC 10315 / NRRL Y-1498 / VKM Y-70)</name>
    <name type="common">Yeast</name>
    <name type="synonym">Yamadazyma tenuis</name>
    <dbReference type="NCBI Taxonomy" id="590646"/>
    <lineage>
        <taxon>Eukaryota</taxon>
        <taxon>Fungi</taxon>
        <taxon>Dikarya</taxon>
        <taxon>Ascomycota</taxon>
        <taxon>Saccharomycotina</taxon>
        <taxon>Pichiomycetes</taxon>
        <taxon>Debaryomycetaceae</taxon>
        <taxon>Yamadazyma</taxon>
    </lineage>
</organism>